<keyword evidence="7" id="KW-1185">Reference proteome</keyword>
<dbReference type="EMBL" id="JANIBJ010000042">
    <property type="protein sequence ID" value="MCQ8105968.1"/>
    <property type="molecule type" value="Genomic_DNA"/>
</dbReference>
<protein>
    <submittedName>
        <fullName evidence="6">VirB3 family type IV secretion system protein</fullName>
    </submittedName>
</protein>
<dbReference type="Proteomes" id="UP001524499">
    <property type="component" value="Unassembled WGS sequence"/>
</dbReference>
<evidence type="ECO:0000256" key="2">
    <source>
        <dbReference type="ARBA" id="ARBA00022692"/>
    </source>
</evidence>
<evidence type="ECO:0000256" key="1">
    <source>
        <dbReference type="ARBA" id="ARBA00004370"/>
    </source>
</evidence>
<name>A0ABT1TKI7_9GAMM</name>
<proteinExistence type="predicted"/>
<feature type="transmembrane region" description="Helical" evidence="5">
    <location>
        <begin position="48"/>
        <end position="66"/>
    </location>
</feature>
<sequence length="121" mass="13790">MSRRNDGLQADPLFVAATRPPMRAGVTTSGIVLAAMLVIEMFLMTRNMLWLLSYIPIHGLLALILMPEPRYFDLATLWARTKGQNWIKGNYKAWRVSSYTAHRYNLPNKKGRRQLPPTCSA</sequence>
<dbReference type="RefSeq" id="WP_256604009.1">
    <property type="nucleotide sequence ID" value="NZ_JANIBJ010000042.1"/>
</dbReference>
<evidence type="ECO:0000256" key="5">
    <source>
        <dbReference type="SAM" id="Phobius"/>
    </source>
</evidence>
<keyword evidence="2 5" id="KW-0812">Transmembrane</keyword>
<dbReference type="Pfam" id="PF05101">
    <property type="entry name" value="VirB3"/>
    <property type="match status" value="1"/>
</dbReference>
<comment type="subcellular location">
    <subcellularLocation>
        <location evidence="1">Membrane</location>
    </subcellularLocation>
</comment>
<evidence type="ECO:0000313" key="7">
    <source>
        <dbReference type="Proteomes" id="UP001524499"/>
    </source>
</evidence>
<keyword evidence="3 5" id="KW-1133">Transmembrane helix</keyword>
<evidence type="ECO:0000313" key="6">
    <source>
        <dbReference type="EMBL" id="MCQ8105968.1"/>
    </source>
</evidence>
<gene>
    <name evidence="6" type="ORF">NP590_17805</name>
</gene>
<keyword evidence="4 5" id="KW-0472">Membrane</keyword>
<evidence type="ECO:0000256" key="4">
    <source>
        <dbReference type="ARBA" id="ARBA00023136"/>
    </source>
</evidence>
<comment type="caution">
    <text evidence="6">The sequence shown here is derived from an EMBL/GenBank/DDBJ whole genome shotgun (WGS) entry which is preliminary data.</text>
</comment>
<evidence type="ECO:0000256" key="3">
    <source>
        <dbReference type="ARBA" id="ARBA00022989"/>
    </source>
</evidence>
<organism evidence="6 7">
    <name type="scientific">Methylomonas subterranea</name>
    <dbReference type="NCBI Taxonomy" id="2952225"/>
    <lineage>
        <taxon>Bacteria</taxon>
        <taxon>Pseudomonadati</taxon>
        <taxon>Pseudomonadota</taxon>
        <taxon>Gammaproteobacteria</taxon>
        <taxon>Methylococcales</taxon>
        <taxon>Methylococcaceae</taxon>
        <taxon>Methylomonas</taxon>
    </lineage>
</organism>
<feature type="transmembrane region" description="Helical" evidence="5">
    <location>
        <begin position="21"/>
        <end position="42"/>
    </location>
</feature>
<reference evidence="6 7" key="1">
    <citation type="submission" date="2022-07" db="EMBL/GenBank/DDBJ databases">
        <title>Methylomonas rivi sp. nov., Methylomonas rosea sp. nov., Methylomonas aureus sp. nov. and Methylomonas subterranea sp. nov., four novel methanotrophs isolated from a freshwater creek and the deep terrestrial subsurface.</title>
        <authorList>
            <person name="Abin C."/>
            <person name="Sankaranarayanan K."/>
            <person name="Garner C."/>
            <person name="Sindelar R."/>
            <person name="Kotary K."/>
            <person name="Garner R."/>
            <person name="Barclay S."/>
            <person name="Lawson P."/>
            <person name="Krumholz L."/>
        </authorList>
    </citation>
    <scope>NUCLEOTIDE SEQUENCE [LARGE SCALE GENOMIC DNA]</scope>
    <source>
        <strain evidence="6 7">SURF-2</strain>
    </source>
</reference>
<dbReference type="InterPro" id="IPR007792">
    <property type="entry name" value="T4SS_VirB3/TrbD/AvhB"/>
</dbReference>
<accession>A0ABT1TKI7</accession>